<protein>
    <recommendedName>
        <fullName evidence="5">Transport permease protein</fullName>
    </recommendedName>
</protein>
<gene>
    <name evidence="7" type="ORF">AVDCRST_MAG14-1435</name>
</gene>
<keyword evidence="3 5" id="KW-1133">Transmembrane helix</keyword>
<sequence length="261" mass="27120">MVGGARGGGFFAVALAVAGRQVYKYFANPAFLAPALFPLFFFVAFAGGLTRVGDVPGFDYAAGYVAFQYVWALLQAVAMGGAFTGFSIAGDFENGFARRLMLAASNRQGIILGYTIASLVRATLTGALVTVIALLTGMPMSGGFDLFGLIGLAILVNVAATLFGAGVAMLLRTQQAGPVIRTPIFLVLFLAPVFVPLNLLSGWLEAIARLNPFTTILDAARGLLAGAPTNVLPAYAIGAALVAVFALWAVYALRRAEKTGA</sequence>
<organism evidence="7">
    <name type="scientific">uncultured Rubrobacteraceae bacterium</name>
    <dbReference type="NCBI Taxonomy" id="349277"/>
    <lineage>
        <taxon>Bacteria</taxon>
        <taxon>Bacillati</taxon>
        <taxon>Actinomycetota</taxon>
        <taxon>Rubrobacteria</taxon>
        <taxon>Rubrobacterales</taxon>
        <taxon>Rubrobacteraceae</taxon>
        <taxon>environmental samples</taxon>
    </lineage>
</organism>
<evidence type="ECO:0000256" key="5">
    <source>
        <dbReference type="RuleBase" id="RU361157"/>
    </source>
</evidence>
<proteinExistence type="inferred from homology"/>
<name>A0A6J4QTD8_9ACTN</name>
<dbReference type="GO" id="GO:0140359">
    <property type="term" value="F:ABC-type transporter activity"/>
    <property type="evidence" value="ECO:0007669"/>
    <property type="project" value="InterPro"/>
</dbReference>
<evidence type="ECO:0000256" key="1">
    <source>
        <dbReference type="ARBA" id="ARBA00004141"/>
    </source>
</evidence>
<feature type="transmembrane region" description="Helical" evidence="5">
    <location>
        <begin position="232"/>
        <end position="253"/>
    </location>
</feature>
<evidence type="ECO:0000256" key="3">
    <source>
        <dbReference type="ARBA" id="ARBA00022989"/>
    </source>
</evidence>
<dbReference type="AlphaFoldDB" id="A0A6J4QTD8"/>
<dbReference type="PANTHER" id="PTHR43077:SF10">
    <property type="entry name" value="TRANSPORT PERMEASE PROTEIN"/>
    <property type="match status" value="1"/>
</dbReference>
<feature type="transmembrane region" description="Helical" evidence="5">
    <location>
        <begin position="111"/>
        <end position="135"/>
    </location>
</feature>
<keyword evidence="2 5" id="KW-0812">Transmembrane</keyword>
<evidence type="ECO:0000313" key="7">
    <source>
        <dbReference type="EMBL" id="CAA9454752.1"/>
    </source>
</evidence>
<evidence type="ECO:0000259" key="6">
    <source>
        <dbReference type="PROSITE" id="PS51012"/>
    </source>
</evidence>
<accession>A0A6J4QTD8</accession>
<reference evidence="7" key="1">
    <citation type="submission" date="2020-02" db="EMBL/GenBank/DDBJ databases">
        <authorList>
            <person name="Meier V. D."/>
        </authorList>
    </citation>
    <scope>NUCLEOTIDE SEQUENCE</scope>
    <source>
        <strain evidence="7">AVDCRST_MAG14</strain>
    </source>
</reference>
<dbReference type="InterPro" id="IPR013525">
    <property type="entry name" value="ABC2_TM"/>
</dbReference>
<comment type="similarity">
    <text evidence="5">Belongs to the ABC-2 integral membrane protein family.</text>
</comment>
<comment type="subcellular location">
    <subcellularLocation>
        <location evidence="5">Cell membrane</location>
        <topology evidence="5">Multi-pass membrane protein</topology>
    </subcellularLocation>
    <subcellularLocation>
        <location evidence="1">Membrane</location>
        <topology evidence="1">Multi-pass membrane protein</topology>
    </subcellularLocation>
</comment>
<feature type="domain" description="ABC transmembrane type-2" evidence="6">
    <location>
        <begin position="25"/>
        <end position="256"/>
    </location>
</feature>
<dbReference type="PROSITE" id="PS51012">
    <property type="entry name" value="ABC_TM2"/>
    <property type="match status" value="1"/>
</dbReference>
<keyword evidence="5" id="KW-1003">Cell membrane</keyword>
<evidence type="ECO:0000256" key="4">
    <source>
        <dbReference type="ARBA" id="ARBA00023136"/>
    </source>
</evidence>
<feature type="transmembrane region" description="Helical" evidence="5">
    <location>
        <begin position="69"/>
        <end position="90"/>
    </location>
</feature>
<dbReference type="Pfam" id="PF01061">
    <property type="entry name" value="ABC2_membrane"/>
    <property type="match status" value="1"/>
</dbReference>
<feature type="transmembrane region" description="Helical" evidence="5">
    <location>
        <begin position="183"/>
        <end position="204"/>
    </location>
</feature>
<dbReference type="InterPro" id="IPR047817">
    <property type="entry name" value="ABC2_TM_bact-type"/>
</dbReference>
<dbReference type="PIRSF" id="PIRSF006648">
    <property type="entry name" value="DrrB"/>
    <property type="match status" value="1"/>
</dbReference>
<dbReference type="PANTHER" id="PTHR43077">
    <property type="entry name" value="TRANSPORT PERMEASE YVFS-RELATED"/>
    <property type="match status" value="1"/>
</dbReference>
<feature type="transmembrane region" description="Helical" evidence="5">
    <location>
        <begin position="30"/>
        <end position="49"/>
    </location>
</feature>
<keyword evidence="5" id="KW-0813">Transport</keyword>
<feature type="transmembrane region" description="Helical" evidence="5">
    <location>
        <begin position="147"/>
        <end position="171"/>
    </location>
</feature>
<dbReference type="GO" id="GO:0043190">
    <property type="term" value="C:ATP-binding cassette (ABC) transporter complex"/>
    <property type="evidence" value="ECO:0007669"/>
    <property type="project" value="InterPro"/>
</dbReference>
<keyword evidence="4 5" id="KW-0472">Membrane</keyword>
<dbReference type="InterPro" id="IPR000412">
    <property type="entry name" value="ABC_2_transport"/>
</dbReference>
<dbReference type="EMBL" id="CADCVG010000059">
    <property type="protein sequence ID" value="CAA9454752.1"/>
    <property type="molecule type" value="Genomic_DNA"/>
</dbReference>
<dbReference type="InterPro" id="IPR051328">
    <property type="entry name" value="T7SS_ABC-Transporter"/>
</dbReference>
<evidence type="ECO:0000256" key="2">
    <source>
        <dbReference type="ARBA" id="ARBA00022692"/>
    </source>
</evidence>